<keyword evidence="9" id="KW-1185">Reference proteome</keyword>
<feature type="transmembrane region" description="Helical" evidence="7">
    <location>
        <begin position="160"/>
        <end position="182"/>
    </location>
</feature>
<dbReference type="EMBL" id="CP029487">
    <property type="protein sequence ID" value="QCT72025.1"/>
    <property type="molecule type" value="Genomic_DNA"/>
</dbReference>
<evidence type="ECO:0000256" key="1">
    <source>
        <dbReference type="ARBA" id="ARBA00004651"/>
    </source>
</evidence>
<feature type="transmembrane region" description="Helical" evidence="7">
    <location>
        <begin position="89"/>
        <end position="112"/>
    </location>
</feature>
<feature type="transmembrane region" description="Helical" evidence="7">
    <location>
        <begin position="357"/>
        <end position="374"/>
    </location>
</feature>
<organism evidence="8 9">
    <name type="scientific">Eubacterium maltosivorans</name>
    <dbReference type="NCBI Taxonomy" id="2041044"/>
    <lineage>
        <taxon>Bacteria</taxon>
        <taxon>Bacillati</taxon>
        <taxon>Bacillota</taxon>
        <taxon>Clostridia</taxon>
        <taxon>Eubacteriales</taxon>
        <taxon>Eubacteriaceae</taxon>
        <taxon>Eubacterium</taxon>
    </lineage>
</organism>
<dbReference type="RefSeq" id="WP_096920524.1">
    <property type="nucleotide sequence ID" value="NZ_CABJDW020000001.1"/>
</dbReference>
<feature type="transmembrane region" description="Helical" evidence="7">
    <location>
        <begin position="58"/>
        <end position="77"/>
    </location>
</feature>
<evidence type="ECO:0000256" key="4">
    <source>
        <dbReference type="ARBA" id="ARBA00022692"/>
    </source>
</evidence>
<protein>
    <submittedName>
        <fullName evidence="8">Multidrug transporter MatE</fullName>
    </submittedName>
</protein>
<dbReference type="Proteomes" id="UP000218387">
    <property type="component" value="Chromosome"/>
</dbReference>
<feature type="transmembrane region" description="Helical" evidence="7">
    <location>
        <begin position="232"/>
        <end position="253"/>
    </location>
</feature>
<evidence type="ECO:0000256" key="6">
    <source>
        <dbReference type="ARBA" id="ARBA00023136"/>
    </source>
</evidence>
<keyword evidence="6 7" id="KW-0472">Membrane</keyword>
<dbReference type="Pfam" id="PF01554">
    <property type="entry name" value="MatE"/>
    <property type="match status" value="2"/>
</dbReference>
<proteinExistence type="predicted"/>
<feature type="transmembrane region" description="Helical" evidence="7">
    <location>
        <begin position="188"/>
        <end position="211"/>
    </location>
</feature>
<dbReference type="AlphaFoldDB" id="A0A4P9CB38"/>
<gene>
    <name evidence="8" type="ORF">CPZ25_012035</name>
</gene>
<feature type="transmembrane region" description="Helical" evidence="7">
    <location>
        <begin position="412"/>
        <end position="430"/>
    </location>
</feature>
<accession>A0A4P9CB38</accession>
<keyword evidence="5 7" id="KW-1133">Transmembrane helix</keyword>
<dbReference type="PANTHER" id="PTHR43823:SF3">
    <property type="entry name" value="MULTIDRUG EXPORT PROTEIN MEPA"/>
    <property type="match status" value="1"/>
</dbReference>
<keyword evidence="4 7" id="KW-0812">Transmembrane</keyword>
<evidence type="ECO:0000256" key="3">
    <source>
        <dbReference type="ARBA" id="ARBA00022475"/>
    </source>
</evidence>
<evidence type="ECO:0000256" key="7">
    <source>
        <dbReference type="SAM" id="Phobius"/>
    </source>
</evidence>
<evidence type="ECO:0000313" key="8">
    <source>
        <dbReference type="EMBL" id="QCT72025.1"/>
    </source>
</evidence>
<feature type="transmembrane region" description="Helical" evidence="7">
    <location>
        <begin position="12"/>
        <end position="38"/>
    </location>
</feature>
<evidence type="ECO:0000256" key="5">
    <source>
        <dbReference type="ARBA" id="ARBA00022989"/>
    </source>
</evidence>
<feature type="transmembrane region" description="Helical" evidence="7">
    <location>
        <begin position="265"/>
        <end position="286"/>
    </location>
</feature>
<feature type="transmembrane region" description="Helical" evidence="7">
    <location>
        <begin position="132"/>
        <end position="153"/>
    </location>
</feature>
<evidence type="ECO:0000256" key="2">
    <source>
        <dbReference type="ARBA" id="ARBA00022448"/>
    </source>
</evidence>
<name>A0A4P9CB38_EUBML</name>
<feature type="transmembrane region" description="Helical" evidence="7">
    <location>
        <begin position="312"/>
        <end position="331"/>
    </location>
</feature>
<sequence>MDLLKGNLKKIYFKYLFASFGSALIVSVYSLVDCVMVGQYEGPNGVAALATVAPVWNIIYSLGLLFGIGGSVLMSAAKGAGDERRGNSFYTMAFIGVTAAALFSWLGIIFFQDALLRLFGADDLLLGLAGKYLFWIKFVAPLFVFGQFLAAFIRNDNAPATATMAVMAGGVFNIIGDYIFVFVCDMGISGAGLATALGQVLSIFILCSHFLSKKCRLRFERPVGFGHMTRQIVITGFSTFFIDIAMGILSMMFNNQIMRYSGSSALAVYGVIINVNTLVQACAYGVGQAAQPIISMNYGAGMEDRIRKTLRFSLITVAVLSVLWTALTMSLPEPLIRLFMSPTPEVLSIAPDIMRKYFISFLLLTYNIYSTYYFQAIMKPKASLAVSVLRGMVVSGLLIYTLPVLFGAEALWFAMPITELVIAVMVAVLMRRYNKSLEALS</sequence>
<dbReference type="InterPro" id="IPR002528">
    <property type="entry name" value="MATE_fam"/>
</dbReference>
<dbReference type="GO" id="GO:0005886">
    <property type="term" value="C:plasma membrane"/>
    <property type="evidence" value="ECO:0007669"/>
    <property type="project" value="UniProtKB-SubCell"/>
</dbReference>
<reference evidence="8 9" key="1">
    <citation type="submission" date="2018-05" db="EMBL/GenBank/DDBJ databases">
        <title>Genome comparison of Eubacterium sp.</title>
        <authorList>
            <person name="Feng Y."/>
            <person name="Sanchez-Andrea I."/>
            <person name="Stams A.J.M."/>
            <person name="De Vos W.M."/>
        </authorList>
    </citation>
    <scope>NUCLEOTIDE SEQUENCE [LARGE SCALE GENOMIC DNA]</scope>
    <source>
        <strain evidence="8 9">YI</strain>
    </source>
</reference>
<keyword evidence="3" id="KW-1003">Cell membrane</keyword>
<feature type="transmembrane region" description="Helical" evidence="7">
    <location>
        <begin position="386"/>
        <end position="406"/>
    </location>
</feature>
<evidence type="ECO:0000313" key="9">
    <source>
        <dbReference type="Proteomes" id="UP000218387"/>
    </source>
</evidence>
<dbReference type="KEGG" id="emt:CPZ25_012035"/>
<comment type="subcellular location">
    <subcellularLocation>
        <location evidence="1">Cell membrane</location>
        <topology evidence="1">Multi-pass membrane protein</topology>
    </subcellularLocation>
</comment>
<keyword evidence="2" id="KW-0813">Transport</keyword>
<dbReference type="GO" id="GO:0015297">
    <property type="term" value="F:antiporter activity"/>
    <property type="evidence" value="ECO:0007669"/>
    <property type="project" value="InterPro"/>
</dbReference>
<dbReference type="InterPro" id="IPR051327">
    <property type="entry name" value="MATE_MepA_subfamily"/>
</dbReference>
<dbReference type="PIRSF" id="PIRSF006603">
    <property type="entry name" value="DinF"/>
    <property type="match status" value="1"/>
</dbReference>
<dbReference type="PANTHER" id="PTHR43823">
    <property type="entry name" value="SPORULATION PROTEIN YKVU"/>
    <property type="match status" value="1"/>
</dbReference>
<dbReference type="InterPro" id="IPR048279">
    <property type="entry name" value="MdtK-like"/>
</dbReference>
<dbReference type="GO" id="GO:0042910">
    <property type="term" value="F:xenobiotic transmembrane transporter activity"/>
    <property type="evidence" value="ECO:0007669"/>
    <property type="project" value="InterPro"/>
</dbReference>